<dbReference type="PANTHER" id="PTHR46082:SF6">
    <property type="entry name" value="AAA+ ATPASE DOMAIN-CONTAINING PROTEIN-RELATED"/>
    <property type="match status" value="1"/>
</dbReference>
<keyword evidence="5" id="KW-1185">Reference proteome</keyword>
<dbReference type="Pfam" id="PF13424">
    <property type="entry name" value="TPR_12"/>
    <property type="match status" value="2"/>
</dbReference>
<dbReference type="SUPFAM" id="SSF52540">
    <property type="entry name" value="P-loop containing nucleoside triphosphate hydrolases"/>
    <property type="match status" value="2"/>
</dbReference>
<dbReference type="InterPro" id="IPR002182">
    <property type="entry name" value="NB-ARC"/>
</dbReference>
<dbReference type="NCBIfam" id="NF047398">
    <property type="entry name" value="AAA_KGGVGR"/>
    <property type="match status" value="1"/>
</dbReference>
<evidence type="ECO:0000259" key="1">
    <source>
        <dbReference type="Pfam" id="PF00931"/>
    </source>
</evidence>
<dbReference type="Pfam" id="PF13676">
    <property type="entry name" value="TIR_2"/>
    <property type="match status" value="1"/>
</dbReference>
<dbReference type="NCBIfam" id="NF040586">
    <property type="entry name" value="FxSxx_TPR"/>
    <property type="match status" value="1"/>
</dbReference>
<reference evidence="4 5" key="1">
    <citation type="journal article" date="2019" name="Int. J. Syst. Evol. Microbiol.">
        <title>The Global Catalogue of Microorganisms (GCM) 10K type strain sequencing project: providing services to taxonomists for standard genome sequencing and annotation.</title>
        <authorList>
            <consortium name="The Broad Institute Genomics Platform"/>
            <consortium name="The Broad Institute Genome Sequencing Center for Infectious Disease"/>
            <person name="Wu L."/>
            <person name="Ma J."/>
        </authorList>
    </citation>
    <scope>NUCLEOTIDE SEQUENCE [LARGE SCALE GENOMIC DNA]</scope>
    <source>
        <strain evidence="4 5">JCM 13929</strain>
    </source>
</reference>
<dbReference type="Gene3D" id="1.25.40.10">
    <property type="entry name" value="Tetratricopeptide repeat domain"/>
    <property type="match status" value="2"/>
</dbReference>
<evidence type="ECO:0000313" key="5">
    <source>
        <dbReference type="Proteomes" id="UP001500064"/>
    </source>
</evidence>
<dbReference type="Proteomes" id="UP001500064">
    <property type="component" value="Unassembled WGS sequence"/>
</dbReference>
<evidence type="ECO:0000259" key="3">
    <source>
        <dbReference type="Pfam" id="PF25000"/>
    </source>
</evidence>
<evidence type="ECO:0000259" key="2">
    <source>
        <dbReference type="Pfam" id="PF13676"/>
    </source>
</evidence>
<gene>
    <name evidence="4" type="ORF">GCM10009733_009430</name>
</gene>
<dbReference type="InterPro" id="IPR027417">
    <property type="entry name" value="P-loop_NTPase"/>
</dbReference>
<dbReference type="EMBL" id="BAAAMU010000004">
    <property type="protein sequence ID" value="GAA1615273.1"/>
    <property type="molecule type" value="Genomic_DNA"/>
</dbReference>
<dbReference type="InterPro" id="IPR011990">
    <property type="entry name" value="TPR-like_helical_dom_sf"/>
</dbReference>
<sequence>MDDNKGRIITFYSYKGGTGRTMALANVAWIMASRGMRVLAIDWDLETPGLHKFFRPFLGPTNSHGISGMIRDYAHAAVTSGERRTNDWLQEYARIEPHVSAVQWTFPDGGSLDFLPAGSFNRDFAASPVPDWDNFYQLRGGKFLDALREDAKRQYGYTLIDSRTGLCDIGDICTAQMCDVLVDCFTLSEQSIEGAANKAADVVDRYKRTVLPVPMRIEEAEQEGLELGRREARKHFDRFLGRNAEQKAAYWGAVEVPYRSFYAYEEVLAVFGDPPHRPGSLLSAYERLTAEITHGEVTALAPMADELRQRSLAQFLRHRPAPPTRIALGYVPEDRMWAEWMDSVLSRAGCEVTRHNVLAATDLAAVADQVKDADRVLTVMSPAFAAAPEARRFVQTAANGDPSGNRRIVGTIRIADVSPPPTWAKSIVDLARMNETEAAGALLDSVDRAAEHAGLALSEEPARTPFPGRTPEIWYVPPRNPGFTGRGDILEALRDQMLRGGTTAVLPQALHGLGGVGKSEVALEYVHRFMADYDLVLWLPAAQPQEINPKLARLAPRLGVYEGDNVFEAAEAVLESLRTGAKYARYLLVFDNAHAPEDIAQFLPGGSGHVLVTTRHQAWAEHAQPLEVDVYSREESVLHLTHRVPGLEVPEARTLADHLGDLPLAIEHAAAMLQTSVIPIGAYIERLQTQPVQALTMGLPEDFPVTVASTWNVSFEEVTRRSPAAAHLLKLLSFFAPESISTALLHSTHMAQILLPYDETLRDSLLMARVVQELSRLALIKPDARNRSIGVHRLVQAVVRNQMDEKERDGIRHQVHDLLVAYKPQRGDVDDPENWPQYAQIWPHLTPSQAVECRSDDTRVLCIDRIRYLWRRGEYGSALKRGEALAQRWMKEFGPDDRLTMLLRFNVANIHRSRGRHRTALEIDQDNHQRQTRVLGPDHPHTLMTAGSNIADLCTLGRYHEARELATRTYESFKRIFGENHGRSLSAANNLAMTLRLVGDVHGAQQLDKDTLRRRTEVLGAEHPYTLFSTVSLAIDLRGMGQLEESVRMLRDLYARYLDAGDADKHEALLPARNLAVSLREWGEIEEALELNETTLSRHTRLYGSESPVTLACALHHAADVAANGQPHTAATLGRELIGTFEKVFGPGHPNTAAAINNVATYQRYSGGAASAAATLSTTAQQLSDTLGSGHPMVLACRVNLANCYTDLGERDTLQQYKELLQRLRAVRGDDHLHTLICAANLAIVENRQHHGEEAAERKQAALQSFGTVLCAGHPARTRLIDDQLIDLDLEAAVI</sequence>
<dbReference type="Pfam" id="PF13374">
    <property type="entry name" value="TPR_10"/>
    <property type="match status" value="1"/>
</dbReference>
<dbReference type="RefSeq" id="WP_428834495.1">
    <property type="nucleotide sequence ID" value="NZ_BAAAMU010000004.1"/>
</dbReference>
<dbReference type="SUPFAM" id="SSF48452">
    <property type="entry name" value="TPR-like"/>
    <property type="match status" value="2"/>
</dbReference>
<protein>
    <recommendedName>
        <fullName evidence="6">Tetratricopeptide repeat protein</fullName>
    </recommendedName>
</protein>
<dbReference type="PANTHER" id="PTHR46082">
    <property type="entry name" value="ATP/GTP-BINDING PROTEIN-RELATED"/>
    <property type="match status" value="1"/>
</dbReference>
<dbReference type="Gene3D" id="3.40.50.300">
    <property type="entry name" value="P-loop containing nucleotide triphosphate hydrolases"/>
    <property type="match status" value="2"/>
</dbReference>
<dbReference type="Pfam" id="PF25000">
    <property type="entry name" value="DUF7779"/>
    <property type="match status" value="1"/>
</dbReference>
<dbReference type="InterPro" id="IPR053137">
    <property type="entry name" value="NLR-like"/>
</dbReference>
<proteinExistence type="predicted"/>
<feature type="domain" description="DUF7779" evidence="3">
    <location>
        <begin position="720"/>
        <end position="807"/>
    </location>
</feature>
<feature type="domain" description="NB-ARC" evidence="1">
    <location>
        <begin position="491"/>
        <end position="635"/>
    </location>
</feature>
<feature type="domain" description="TIR" evidence="2">
    <location>
        <begin position="327"/>
        <end position="433"/>
    </location>
</feature>
<dbReference type="InterPro" id="IPR056681">
    <property type="entry name" value="DUF7779"/>
</dbReference>
<evidence type="ECO:0008006" key="6">
    <source>
        <dbReference type="Google" id="ProtNLM"/>
    </source>
</evidence>
<accession>A0ABN2ER90</accession>
<evidence type="ECO:0000313" key="4">
    <source>
        <dbReference type="EMBL" id="GAA1615273.1"/>
    </source>
</evidence>
<comment type="caution">
    <text evidence="4">The sequence shown here is derived from an EMBL/GenBank/DDBJ whole genome shotgun (WGS) entry which is preliminary data.</text>
</comment>
<dbReference type="InterPro" id="IPR000157">
    <property type="entry name" value="TIR_dom"/>
</dbReference>
<organism evidence="4 5">
    <name type="scientific">Nonomuraea maheshkhaliensis</name>
    <dbReference type="NCBI Taxonomy" id="419590"/>
    <lineage>
        <taxon>Bacteria</taxon>
        <taxon>Bacillati</taxon>
        <taxon>Actinomycetota</taxon>
        <taxon>Actinomycetes</taxon>
        <taxon>Streptosporangiales</taxon>
        <taxon>Streptosporangiaceae</taxon>
        <taxon>Nonomuraea</taxon>
    </lineage>
</organism>
<dbReference type="Pfam" id="PF00931">
    <property type="entry name" value="NB-ARC"/>
    <property type="match status" value="1"/>
</dbReference>
<name>A0ABN2ER90_9ACTN</name>